<protein>
    <submittedName>
        <fullName evidence="2">PmoA family protein</fullName>
    </submittedName>
</protein>
<name>A0ABR9APC9_9BACT</name>
<reference evidence="2 3" key="1">
    <citation type="submission" date="2020-09" db="EMBL/GenBank/DDBJ databases">
        <title>Echinicola sp. CAU 1574 isolated from sand of Sido Beach.</title>
        <authorList>
            <person name="Kim W."/>
        </authorList>
    </citation>
    <scope>NUCLEOTIDE SEQUENCE [LARGE SCALE GENOMIC DNA]</scope>
    <source>
        <strain evidence="2 3">CAU 1574</strain>
    </source>
</reference>
<accession>A0ABR9APC9</accession>
<sequence length="306" mass="34958">MKTKLLFIFLSSFLVHINSVAQELAFEKTSEGILLKENNQPRYFYQTATKTLNGKYPRANYVHPLYGLNGEVLTEDFPEDHFHHRGIFWTWHQLYVNGKRIADPWFCEGISWKVTNTNMNINDGVGELEAEVAWVSDSLGQSEVLRENVKITYERLEKGAYALTFEIKLNALVDNLELGGSEDQKGYGGFSPRVKLPEDIQFSSEGIKIEPQTLPVQAGPWMNLIGSFDNHSTSGIVIMGEPQMLTHYQGWILRSAKSMQNMAFPGRNPIRIPKGEPLQFRNQIIIHQGLKSAEISHYYKKFTQTE</sequence>
<dbReference type="RefSeq" id="WP_192011517.1">
    <property type="nucleotide sequence ID" value="NZ_JACYTQ010000007.1"/>
</dbReference>
<comment type="caution">
    <text evidence="2">The sequence shown here is derived from an EMBL/GenBank/DDBJ whole genome shotgun (WGS) entry which is preliminary data.</text>
</comment>
<dbReference type="Proteomes" id="UP000647133">
    <property type="component" value="Unassembled WGS sequence"/>
</dbReference>
<evidence type="ECO:0000256" key="1">
    <source>
        <dbReference type="SAM" id="SignalP"/>
    </source>
</evidence>
<gene>
    <name evidence="2" type="ORF">IFO69_17975</name>
</gene>
<feature type="signal peptide" evidence="1">
    <location>
        <begin position="1"/>
        <end position="21"/>
    </location>
</feature>
<feature type="chain" id="PRO_5046657931" evidence="1">
    <location>
        <begin position="22"/>
        <end position="306"/>
    </location>
</feature>
<evidence type="ECO:0000313" key="2">
    <source>
        <dbReference type="EMBL" id="MBD8490647.1"/>
    </source>
</evidence>
<evidence type="ECO:0000313" key="3">
    <source>
        <dbReference type="Proteomes" id="UP000647133"/>
    </source>
</evidence>
<dbReference type="EMBL" id="JACYTQ010000007">
    <property type="protein sequence ID" value="MBD8490647.1"/>
    <property type="molecule type" value="Genomic_DNA"/>
</dbReference>
<proteinExistence type="predicted"/>
<organism evidence="2 3">
    <name type="scientific">Echinicola arenosa</name>
    <dbReference type="NCBI Taxonomy" id="2774144"/>
    <lineage>
        <taxon>Bacteria</taxon>
        <taxon>Pseudomonadati</taxon>
        <taxon>Bacteroidota</taxon>
        <taxon>Cytophagia</taxon>
        <taxon>Cytophagales</taxon>
        <taxon>Cyclobacteriaceae</taxon>
        <taxon>Echinicola</taxon>
    </lineage>
</organism>
<dbReference type="InterPro" id="IPR029475">
    <property type="entry name" value="DUF6807"/>
</dbReference>
<keyword evidence="1" id="KW-0732">Signal</keyword>
<keyword evidence="3" id="KW-1185">Reference proteome</keyword>
<dbReference type="Pfam" id="PF14100">
    <property type="entry name" value="DUF6807"/>
    <property type="match status" value="1"/>
</dbReference>